<dbReference type="InterPro" id="IPR036412">
    <property type="entry name" value="HAD-like_sf"/>
</dbReference>
<dbReference type="AlphaFoldDB" id="A0A518HTC9"/>
<dbReference type="SFLD" id="SFLDS00003">
    <property type="entry name" value="Haloacid_Dehalogenase"/>
    <property type="match status" value="1"/>
</dbReference>
<keyword evidence="3" id="KW-0460">Magnesium</keyword>
<dbReference type="GO" id="GO:0000287">
    <property type="term" value="F:magnesium ion binding"/>
    <property type="evidence" value="ECO:0007669"/>
    <property type="project" value="TreeGrafter"/>
</dbReference>
<evidence type="ECO:0000256" key="3">
    <source>
        <dbReference type="ARBA" id="ARBA00022842"/>
    </source>
</evidence>
<dbReference type="EMBL" id="CP037423">
    <property type="protein sequence ID" value="QDV44092.1"/>
    <property type="molecule type" value="Genomic_DNA"/>
</dbReference>
<dbReference type="PANTHER" id="PTHR10000:SF8">
    <property type="entry name" value="HAD SUPERFAMILY HYDROLASE-LIKE, TYPE 3"/>
    <property type="match status" value="1"/>
</dbReference>
<protein>
    <submittedName>
        <fullName evidence="5">Glucosyl-3-phosphoglycerate/mannosyl-3-phosphoglycerate phosphatase</fullName>
        <ecNumber evidence="5">3.1.3.70</ecNumber>
    </submittedName>
</protein>
<evidence type="ECO:0000256" key="1">
    <source>
        <dbReference type="ARBA" id="ARBA00022723"/>
    </source>
</evidence>
<dbReference type="SFLD" id="SFLDG01140">
    <property type="entry name" value="C2.B:_Phosphomannomutase_and_P"/>
    <property type="match status" value="1"/>
</dbReference>
<name>A0A518HTC9_9BACT</name>
<dbReference type="SFLD" id="SFLDG01142">
    <property type="entry name" value="C2.B.2:_Mannosyl-3-phosphoglyc"/>
    <property type="match status" value="1"/>
</dbReference>
<evidence type="ECO:0000313" key="6">
    <source>
        <dbReference type="Proteomes" id="UP000319004"/>
    </source>
</evidence>
<dbReference type="PANTHER" id="PTHR10000">
    <property type="entry name" value="PHOSPHOSERINE PHOSPHATASE"/>
    <property type="match status" value="1"/>
</dbReference>
<dbReference type="SUPFAM" id="SSF56784">
    <property type="entry name" value="HAD-like"/>
    <property type="match status" value="1"/>
</dbReference>
<gene>
    <name evidence="5" type="primary">gpgP</name>
    <name evidence="5" type="ORF">Enr13x_39530</name>
</gene>
<evidence type="ECO:0000313" key="5">
    <source>
        <dbReference type="EMBL" id="QDV44092.1"/>
    </source>
</evidence>
<dbReference type="InterPro" id="IPR023214">
    <property type="entry name" value="HAD_sf"/>
</dbReference>
<evidence type="ECO:0000256" key="2">
    <source>
        <dbReference type="ARBA" id="ARBA00022801"/>
    </source>
</evidence>
<feature type="region of interest" description="Disordered" evidence="4">
    <location>
        <begin position="1"/>
        <end position="73"/>
    </location>
</feature>
<dbReference type="NCBIfam" id="TIGR01486">
    <property type="entry name" value="HAD-SF-IIB-MPGP"/>
    <property type="match status" value="1"/>
</dbReference>
<keyword evidence="2 5" id="KW-0378">Hydrolase</keyword>
<dbReference type="Pfam" id="PF08282">
    <property type="entry name" value="Hydrolase_3"/>
    <property type="match status" value="1"/>
</dbReference>
<dbReference type="NCBIfam" id="TIGR01484">
    <property type="entry name" value="HAD-SF-IIB"/>
    <property type="match status" value="1"/>
</dbReference>
<proteinExistence type="predicted"/>
<dbReference type="Gene3D" id="3.40.50.1000">
    <property type="entry name" value="HAD superfamily/HAD-like"/>
    <property type="match status" value="1"/>
</dbReference>
<dbReference type="InterPro" id="IPR006379">
    <property type="entry name" value="HAD-SF_hydro_IIB"/>
</dbReference>
<dbReference type="GO" id="GO:0050531">
    <property type="term" value="F:mannosyl-3-phosphoglycerate phosphatase activity"/>
    <property type="evidence" value="ECO:0007669"/>
    <property type="project" value="UniProtKB-EC"/>
</dbReference>
<dbReference type="Proteomes" id="UP000319004">
    <property type="component" value="Chromosome"/>
</dbReference>
<keyword evidence="1" id="KW-0479">Metal-binding</keyword>
<dbReference type="KEGG" id="snep:Enr13x_39530"/>
<sequence length="364" mass="39648">MKQDGVRPMCSHLLDPVPVRRSGKGTLGRSKPLGETRQGFFHDGGFTPQHGHLSPYRSTRSANPPGPESQWRPHRRLHKLGVMLPTASPLILFTDLDGCLLNKHDYDWSPAAATLQTLRDRQIPVVMNSSKTVPEMTQLGRQLGLADYPFVSENGSVICWGSDADQPVGDVEIIGALRDRILEVLQSLKPQYRFRSFADLGLEGVVAETQLPEDSARMALARQGTEPLLWDDSDDQRCKFEQSLRDHQLTLTRGGRFWHVAGQTSKGRAMQTVADRLSQADPSSQPSARPLLAAIGDSPIDQSMLDVADVPIGIPTPAGLGVHVAADRGIVATAQGAAGWAEAVSQLLTRLEYDTTPPPQSPLP</sequence>
<dbReference type="EC" id="3.1.3.70" evidence="5"/>
<dbReference type="GO" id="GO:0005829">
    <property type="term" value="C:cytosol"/>
    <property type="evidence" value="ECO:0007669"/>
    <property type="project" value="TreeGrafter"/>
</dbReference>
<organism evidence="5 6">
    <name type="scientific">Stieleria neptunia</name>
    <dbReference type="NCBI Taxonomy" id="2527979"/>
    <lineage>
        <taxon>Bacteria</taxon>
        <taxon>Pseudomonadati</taxon>
        <taxon>Planctomycetota</taxon>
        <taxon>Planctomycetia</taxon>
        <taxon>Pirellulales</taxon>
        <taxon>Pirellulaceae</taxon>
        <taxon>Stieleria</taxon>
    </lineage>
</organism>
<dbReference type="InterPro" id="IPR006381">
    <property type="entry name" value="HAD-SF-IIB-MPGP"/>
</dbReference>
<dbReference type="GO" id="GO:0051479">
    <property type="term" value="P:mannosylglycerate biosynthetic process"/>
    <property type="evidence" value="ECO:0007669"/>
    <property type="project" value="InterPro"/>
</dbReference>
<keyword evidence="6" id="KW-1185">Reference proteome</keyword>
<dbReference type="Gene3D" id="3.30.980.20">
    <property type="entry name" value="Putative mannosyl-3-phosphoglycerate phosphatase, domain 2"/>
    <property type="match status" value="1"/>
</dbReference>
<evidence type="ECO:0000256" key="4">
    <source>
        <dbReference type="SAM" id="MobiDB-lite"/>
    </source>
</evidence>
<accession>A0A518HTC9</accession>
<dbReference type="OrthoDB" id="193379at2"/>
<reference evidence="5 6" key="1">
    <citation type="submission" date="2019-03" db="EMBL/GenBank/DDBJ databases">
        <title>Deep-cultivation of Planctomycetes and their phenomic and genomic characterization uncovers novel biology.</title>
        <authorList>
            <person name="Wiegand S."/>
            <person name="Jogler M."/>
            <person name="Boedeker C."/>
            <person name="Pinto D."/>
            <person name="Vollmers J."/>
            <person name="Rivas-Marin E."/>
            <person name="Kohn T."/>
            <person name="Peeters S.H."/>
            <person name="Heuer A."/>
            <person name="Rast P."/>
            <person name="Oberbeckmann S."/>
            <person name="Bunk B."/>
            <person name="Jeske O."/>
            <person name="Meyerdierks A."/>
            <person name="Storesund J.E."/>
            <person name="Kallscheuer N."/>
            <person name="Luecker S."/>
            <person name="Lage O.M."/>
            <person name="Pohl T."/>
            <person name="Merkel B.J."/>
            <person name="Hornburger P."/>
            <person name="Mueller R.-W."/>
            <person name="Bruemmer F."/>
            <person name="Labrenz M."/>
            <person name="Spormann A.M."/>
            <person name="Op den Camp H."/>
            <person name="Overmann J."/>
            <person name="Amann R."/>
            <person name="Jetten M.S.M."/>
            <person name="Mascher T."/>
            <person name="Medema M.H."/>
            <person name="Devos D.P."/>
            <person name="Kaster A.-K."/>
            <person name="Ovreas L."/>
            <person name="Rohde M."/>
            <person name="Galperin M.Y."/>
            <person name="Jogler C."/>
        </authorList>
    </citation>
    <scope>NUCLEOTIDE SEQUENCE [LARGE SCALE GENOMIC DNA]</scope>
    <source>
        <strain evidence="5 6">Enr13</strain>
    </source>
</reference>